<dbReference type="InterPro" id="IPR027417">
    <property type="entry name" value="P-loop_NTPase"/>
</dbReference>
<organism evidence="1 2">
    <name type="scientific">Dactylosporangium vinaceum</name>
    <dbReference type="NCBI Taxonomy" id="53362"/>
    <lineage>
        <taxon>Bacteria</taxon>
        <taxon>Bacillati</taxon>
        <taxon>Actinomycetota</taxon>
        <taxon>Actinomycetes</taxon>
        <taxon>Micromonosporales</taxon>
        <taxon>Micromonosporaceae</taxon>
        <taxon>Dactylosporangium</taxon>
    </lineage>
</organism>
<reference evidence="1 2" key="1">
    <citation type="submission" date="2024-09" db="EMBL/GenBank/DDBJ databases">
        <authorList>
            <person name="Sun Q."/>
            <person name="Mori K."/>
        </authorList>
    </citation>
    <scope>NUCLEOTIDE SEQUENCE [LARGE SCALE GENOMIC DNA]</scope>
    <source>
        <strain evidence="1 2">JCM 3307</strain>
    </source>
</reference>
<protein>
    <submittedName>
        <fullName evidence="1">Uncharacterized protein</fullName>
    </submittedName>
</protein>
<dbReference type="Proteomes" id="UP001589608">
    <property type="component" value="Unassembled WGS sequence"/>
</dbReference>
<name>A0ABV5MBP2_9ACTN</name>
<gene>
    <name evidence="1" type="ORF">ACFFTR_24625</name>
</gene>
<dbReference type="EMBL" id="JBHMCA010000046">
    <property type="protein sequence ID" value="MFB9446281.1"/>
    <property type="molecule type" value="Genomic_DNA"/>
</dbReference>
<keyword evidence="2" id="KW-1185">Reference proteome</keyword>
<dbReference type="RefSeq" id="WP_223102296.1">
    <property type="nucleotide sequence ID" value="NZ_CP061913.1"/>
</dbReference>
<evidence type="ECO:0000313" key="1">
    <source>
        <dbReference type="EMBL" id="MFB9446281.1"/>
    </source>
</evidence>
<evidence type="ECO:0000313" key="2">
    <source>
        <dbReference type="Proteomes" id="UP001589608"/>
    </source>
</evidence>
<proteinExistence type="predicted"/>
<comment type="caution">
    <text evidence="1">The sequence shown here is derived from an EMBL/GenBank/DDBJ whole genome shotgun (WGS) entry which is preliminary data.</text>
</comment>
<sequence length="232" mass="24125">MTRPGEGFGLPAQVLPHRSPDSGAFLLTGTGERPGVLTESLVALLQQGGGRYDTPDSLAGLLGRHAAEHSWPALRFAATGRGGAIALSRLVPAPSADPFIGREAAMQVVLSWLDRPASPILEVRGDPGSGKSALLRALGHNTDGTACRWPAAYGRADAGRVGGRAAVVADAGGGRGLAMIFALRSADQADPGGPCCVRRVTGRFGTSPAGGQLVFFPTCSRECRRRRQPLRR</sequence>
<dbReference type="SUPFAM" id="SSF52540">
    <property type="entry name" value="P-loop containing nucleoside triphosphate hydrolases"/>
    <property type="match status" value="1"/>
</dbReference>
<accession>A0ABV5MBP2</accession>